<name>A0A839E514_9MICO</name>
<dbReference type="Proteomes" id="UP000585905">
    <property type="component" value="Unassembled WGS sequence"/>
</dbReference>
<dbReference type="EMBL" id="JACGWX010000001">
    <property type="protein sequence ID" value="MBA8846627.1"/>
    <property type="molecule type" value="Genomic_DNA"/>
</dbReference>
<evidence type="ECO:0000313" key="2">
    <source>
        <dbReference type="EMBL" id="MBA8846627.1"/>
    </source>
</evidence>
<protein>
    <submittedName>
        <fullName evidence="2">Uncharacterized protein</fullName>
    </submittedName>
</protein>
<proteinExistence type="predicted"/>
<gene>
    <name evidence="2" type="ORF">FHX53_000191</name>
</gene>
<dbReference type="RefSeq" id="WP_182489353.1">
    <property type="nucleotide sequence ID" value="NZ_BAAAOV010000002.1"/>
</dbReference>
<evidence type="ECO:0000256" key="1">
    <source>
        <dbReference type="SAM" id="Phobius"/>
    </source>
</evidence>
<keyword evidence="1" id="KW-1133">Transmembrane helix</keyword>
<evidence type="ECO:0000313" key="3">
    <source>
        <dbReference type="Proteomes" id="UP000585905"/>
    </source>
</evidence>
<sequence>MKIFAVVIALVLFLASFPLFAYAFWVPEEWAALTFFLGIMSVTLSLAIPFNLLGRRD</sequence>
<comment type="caution">
    <text evidence="2">The sequence shown here is derived from an EMBL/GenBank/DDBJ whole genome shotgun (WGS) entry which is preliminary data.</text>
</comment>
<organism evidence="2 3">
    <name type="scientific">Microcella alkalica</name>
    <dbReference type="NCBI Taxonomy" id="355930"/>
    <lineage>
        <taxon>Bacteria</taxon>
        <taxon>Bacillati</taxon>
        <taxon>Actinomycetota</taxon>
        <taxon>Actinomycetes</taxon>
        <taxon>Micrococcales</taxon>
        <taxon>Microbacteriaceae</taxon>
        <taxon>Microcella</taxon>
    </lineage>
</organism>
<feature type="transmembrane region" description="Helical" evidence="1">
    <location>
        <begin position="33"/>
        <end position="53"/>
    </location>
</feature>
<keyword evidence="1" id="KW-0812">Transmembrane</keyword>
<dbReference type="AlphaFoldDB" id="A0A839E514"/>
<reference evidence="2 3" key="1">
    <citation type="submission" date="2020-07" db="EMBL/GenBank/DDBJ databases">
        <title>Sequencing the genomes of 1000 actinobacteria strains.</title>
        <authorList>
            <person name="Klenk H.-P."/>
        </authorList>
    </citation>
    <scope>NUCLEOTIDE SEQUENCE [LARGE SCALE GENOMIC DNA]</scope>
    <source>
        <strain evidence="2 3">DSM 19663</strain>
    </source>
</reference>
<keyword evidence="3" id="KW-1185">Reference proteome</keyword>
<accession>A0A839E514</accession>
<keyword evidence="1" id="KW-0472">Membrane</keyword>